<feature type="transmembrane region" description="Helical" evidence="1">
    <location>
        <begin position="117"/>
        <end position="135"/>
    </location>
</feature>
<evidence type="ECO:0008006" key="4">
    <source>
        <dbReference type="Google" id="ProtNLM"/>
    </source>
</evidence>
<evidence type="ECO:0000313" key="3">
    <source>
        <dbReference type="Proteomes" id="UP000626786"/>
    </source>
</evidence>
<keyword evidence="1" id="KW-0812">Transmembrane</keyword>
<dbReference type="Proteomes" id="UP000626786">
    <property type="component" value="Unassembled WGS sequence"/>
</dbReference>
<comment type="caution">
    <text evidence="2">The sequence shown here is derived from an EMBL/GenBank/DDBJ whole genome shotgun (WGS) entry which is preliminary data.</text>
</comment>
<feature type="transmembrane region" description="Helical" evidence="1">
    <location>
        <begin position="84"/>
        <end position="105"/>
    </location>
</feature>
<proteinExistence type="predicted"/>
<protein>
    <recommendedName>
        <fullName evidence="4">DUF1440 domain-containing protein</fullName>
    </recommendedName>
</protein>
<evidence type="ECO:0000313" key="2">
    <source>
        <dbReference type="EMBL" id="MBD7983768.1"/>
    </source>
</evidence>
<feature type="transmembrane region" description="Helical" evidence="1">
    <location>
        <begin position="7"/>
        <end position="28"/>
    </location>
</feature>
<sequence>MKPFMQLIGIGIVSGSVLAVLMLLVHILTGNEAYVLLYNVDYFPVIHVFQDSVLFGIFFHYVFCIVSVIGLYYVLFFFHWHYHLWPYVLIYTVGSGLLFFLTLLTDKPPAADDGMAWFYWTASHLVFSFVVAWMIRRFVRTTSPAL</sequence>
<name>A0ABR8U6V8_9BACL</name>
<accession>A0ABR8U6V8</accession>
<dbReference type="EMBL" id="JACSQN010000003">
    <property type="protein sequence ID" value="MBD7983768.1"/>
    <property type="molecule type" value="Genomic_DNA"/>
</dbReference>
<evidence type="ECO:0000256" key="1">
    <source>
        <dbReference type="SAM" id="Phobius"/>
    </source>
</evidence>
<reference evidence="2 3" key="1">
    <citation type="submission" date="2020-08" db="EMBL/GenBank/DDBJ databases">
        <title>A Genomic Blueprint of the Chicken Gut Microbiome.</title>
        <authorList>
            <person name="Gilroy R."/>
            <person name="Ravi A."/>
            <person name="Getino M."/>
            <person name="Pursley I."/>
            <person name="Horton D.L."/>
            <person name="Alikhan N.-F."/>
            <person name="Baker D."/>
            <person name="Gharbi K."/>
            <person name="Hall N."/>
            <person name="Watson M."/>
            <person name="Adriaenssens E.M."/>
            <person name="Foster-Nyarko E."/>
            <person name="Jarju S."/>
            <person name="Secka A."/>
            <person name="Antonio M."/>
            <person name="Oren A."/>
            <person name="Chaudhuri R."/>
            <person name="La Ragione R.M."/>
            <person name="Hildebrand F."/>
            <person name="Pallen M.J."/>
        </authorList>
    </citation>
    <scope>NUCLEOTIDE SEQUENCE [LARGE SCALE GENOMIC DNA]</scope>
    <source>
        <strain evidence="2 3">Sa2YVA2</strain>
    </source>
</reference>
<organism evidence="2 3">
    <name type="scientific">Sporosarcina quadrami</name>
    <dbReference type="NCBI Taxonomy" id="2762234"/>
    <lineage>
        <taxon>Bacteria</taxon>
        <taxon>Bacillati</taxon>
        <taxon>Bacillota</taxon>
        <taxon>Bacilli</taxon>
        <taxon>Bacillales</taxon>
        <taxon>Caryophanaceae</taxon>
        <taxon>Sporosarcina</taxon>
    </lineage>
</organism>
<keyword evidence="3" id="KW-1185">Reference proteome</keyword>
<keyword evidence="1" id="KW-1133">Transmembrane helix</keyword>
<keyword evidence="1" id="KW-0472">Membrane</keyword>
<feature type="transmembrane region" description="Helical" evidence="1">
    <location>
        <begin position="53"/>
        <end position="77"/>
    </location>
</feature>
<dbReference type="RefSeq" id="WP_191693464.1">
    <property type="nucleotide sequence ID" value="NZ_JACSQN010000003.1"/>
</dbReference>
<gene>
    <name evidence="2" type="ORF">H9649_04180</name>
</gene>